<sequence length="190" mass="20992">MKNSIFTLGLFACLSIVFVGCQNNESEVPETQELQNFTIQEAKEQFVEVKDVSNTPETSVLLEELISSSQNPVNAKRVGCVLDSDIGCGSDAAAEIEEYINTSNCIAYNRGTLIFPVEAEQFTYSYSYYVDSDSDINMDLYQFQFDAHVADIQNRISPKKIAFISAVASNRCGGRGFKVSNVTYTVILGN</sequence>
<name>A0A504JR86_9FLAO</name>
<dbReference type="AlphaFoldDB" id="A0A504JR86"/>
<protein>
    <recommendedName>
        <fullName evidence="3">Lipoprotein</fullName>
    </recommendedName>
</protein>
<proteinExistence type="predicted"/>
<comment type="caution">
    <text evidence="1">The sequence shown here is derived from an EMBL/GenBank/DDBJ whole genome shotgun (WGS) entry which is preliminary data.</text>
</comment>
<dbReference type="PROSITE" id="PS51257">
    <property type="entry name" value="PROKAR_LIPOPROTEIN"/>
    <property type="match status" value="1"/>
</dbReference>
<keyword evidence="2" id="KW-1185">Reference proteome</keyword>
<evidence type="ECO:0000313" key="1">
    <source>
        <dbReference type="EMBL" id="TPN88870.1"/>
    </source>
</evidence>
<evidence type="ECO:0000313" key="2">
    <source>
        <dbReference type="Proteomes" id="UP000315540"/>
    </source>
</evidence>
<organism evidence="1 2">
    <name type="scientific">Aquimarina algicola</name>
    <dbReference type="NCBI Taxonomy" id="2589995"/>
    <lineage>
        <taxon>Bacteria</taxon>
        <taxon>Pseudomonadati</taxon>
        <taxon>Bacteroidota</taxon>
        <taxon>Flavobacteriia</taxon>
        <taxon>Flavobacteriales</taxon>
        <taxon>Flavobacteriaceae</taxon>
        <taxon>Aquimarina</taxon>
    </lineage>
</organism>
<dbReference type="Proteomes" id="UP000315540">
    <property type="component" value="Unassembled WGS sequence"/>
</dbReference>
<dbReference type="OrthoDB" id="1160026at2"/>
<evidence type="ECO:0008006" key="3">
    <source>
        <dbReference type="Google" id="ProtNLM"/>
    </source>
</evidence>
<gene>
    <name evidence="1" type="ORF">FHK87_01255</name>
</gene>
<dbReference type="EMBL" id="VFWZ01000001">
    <property type="protein sequence ID" value="TPN88870.1"/>
    <property type="molecule type" value="Genomic_DNA"/>
</dbReference>
<accession>A0A504JR86</accession>
<dbReference type="RefSeq" id="WP_140588836.1">
    <property type="nucleotide sequence ID" value="NZ_VFWZ01000001.1"/>
</dbReference>
<reference evidence="1 2" key="1">
    <citation type="submission" date="2019-06" db="EMBL/GenBank/DDBJ databases">
        <authorList>
            <person name="Meng X."/>
        </authorList>
    </citation>
    <scope>NUCLEOTIDE SEQUENCE [LARGE SCALE GENOMIC DNA]</scope>
    <source>
        <strain evidence="1 2">M625</strain>
    </source>
</reference>